<keyword evidence="1" id="KW-0732">Signal</keyword>
<dbReference type="AlphaFoldDB" id="A0A182MX17"/>
<keyword evidence="3" id="KW-1185">Reference proteome</keyword>
<accession>A0A182MX17</accession>
<dbReference type="EnsemblMetazoa" id="ACUA028368-RA">
    <property type="protein sequence ID" value="ACUA028368-PA"/>
    <property type="gene ID" value="ACUA028368"/>
</dbReference>
<evidence type="ECO:0000313" key="3">
    <source>
        <dbReference type="Proteomes" id="UP000075883"/>
    </source>
</evidence>
<feature type="signal peptide" evidence="1">
    <location>
        <begin position="1"/>
        <end position="18"/>
    </location>
</feature>
<feature type="chain" id="PRO_5008128933" evidence="1">
    <location>
        <begin position="19"/>
        <end position="281"/>
    </location>
</feature>
<name>A0A182MX17_9DIPT</name>
<dbReference type="Proteomes" id="UP000075883">
    <property type="component" value="Unassembled WGS sequence"/>
</dbReference>
<evidence type="ECO:0000313" key="2">
    <source>
        <dbReference type="EnsemblMetazoa" id="ACUA028368-PA"/>
    </source>
</evidence>
<dbReference type="EMBL" id="AXCM01018925">
    <property type="status" value="NOT_ANNOTATED_CDS"/>
    <property type="molecule type" value="Genomic_DNA"/>
</dbReference>
<proteinExistence type="predicted"/>
<reference evidence="2" key="2">
    <citation type="submission" date="2020-05" db="UniProtKB">
        <authorList>
            <consortium name="EnsemblMetazoa"/>
        </authorList>
    </citation>
    <scope>IDENTIFICATION</scope>
    <source>
        <strain evidence="2">A-37</strain>
    </source>
</reference>
<dbReference type="VEuPathDB" id="VectorBase:ACUA028368"/>
<sequence>MFLHRIVFLLVVLCCIDGYYTENAPAEQKPNFAPDLSPLTDVLHGHVNKFKKLRDDLKALQNSKDNQNPMVFFRETMRIMDGLQALGKEWKDIEHLQNSGNRAFKTVLDEMDPMCGQVKPRSAFFEIKLRCMYTDLGGKPYYIIGPLKQEQVNVTPFAVNLYHGLLTQAEVKQANETRTVEPSVRRRLNALVPNLFNVAVREVDKSGYNGSNVKHPGFSMILYLESFISTGITIFPGGMFTVAPTSGSLLVTKAHPSICPSSKPVNVIANFNVNVAGTKSM</sequence>
<protein>
    <submittedName>
        <fullName evidence="2">Uncharacterized protein</fullName>
    </submittedName>
</protein>
<dbReference type="STRING" id="139723.A0A182MX17"/>
<reference evidence="3" key="1">
    <citation type="submission" date="2013-09" db="EMBL/GenBank/DDBJ databases">
        <title>The Genome Sequence of Anopheles culicifacies species A.</title>
        <authorList>
            <consortium name="The Broad Institute Genomics Platform"/>
            <person name="Neafsey D.E."/>
            <person name="Besansky N."/>
            <person name="Howell P."/>
            <person name="Walton C."/>
            <person name="Young S.K."/>
            <person name="Zeng Q."/>
            <person name="Gargeya S."/>
            <person name="Fitzgerald M."/>
            <person name="Haas B."/>
            <person name="Abouelleil A."/>
            <person name="Allen A.W."/>
            <person name="Alvarado L."/>
            <person name="Arachchi H.M."/>
            <person name="Berlin A.M."/>
            <person name="Chapman S.B."/>
            <person name="Gainer-Dewar J."/>
            <person name="Goldberg J."/>
            <person name="Griggs A."/>
            <person name="Gujja S."/>
            <person name="Hansen M."/>
            <person name="Howarth C."/>
            <person name="Imamovic A."/>
            <person name="Ireland A."/>
            <person name="Larimer J."/>
            <person name="McCowan C."/>
            <person name="Murphy C."/>
            <person name="Pearson M."/>
            <person name="Poon T.W."/>
            <person name="Priest M."/>
            <person name="Roberts A."/>
            <person name="Saif S."/>
            <person name="Shea T."/>
            <person name="Sisk P."/>
            <person name="Sykes S."/>
            <person name="Wortman J."/>
            <person name="Nusbaum C."/>
            <person name="Birren B."/>
        </authorList>
    </citation>
    <scope>NUCLEOTIDE SEQUENCE [LARGE SCALE GENOMIC DNA]</scope>
    <source>
        <strain evidence="3">A-37</strain>
    </source>
</reference>
<organism evidence="2 3">
    <name type="scientific">Anopheles culicifacies</name>
    <dbReference type="NCBI Taxonomy" id="139723"/>
    <lineage>
        <taxon>Eukaryota</taxon>
        <taxon>Metazoa</taxon>
        <taxon>Ecdysozoa</taxon>
        <taxon>Arthropoda</taxon>
        <taxon>Hexapoda</taxon>
        <taxon>Insecta</taxon>
        <taxon>Pterygota</taxon>
        <taxon>Neoptera</taxon>
        <taxon>Endopterygota</taxon>
        <taxon>Diptera</taxon>
        <taxon>Nematocera</taxon>
        <taxon>Culicoidea</taxon>
        <taxon>Culicidae</taxon>
        <taxon>Anophelinae</taxon>
        <taxon>Anopheles</taxon>
        <taxon>culicifacies species complex</taxon>
    </lineage>
</organism>
<evidence type="ECO:0000256" key="1">
    <source>
        <dbReference type="SAM" id="SignalP"/>
    </source>
</evidence>